<dbReference type="RefSeq" id="WP_282197919.1">
    <property type="nucleotide sequence ID" value="NZ_BOQE01000001.1"/>
</dbReference>
<evidence type="ECO:0000259" key="1">
    <source>
        <dbReference type="SMART" id="SM00909"/>
    </source>
</evidence>
<sequence>MHFKKWMYVGVMATVVAGMTGCGLIPHKTSEPVNEPVSQSGTVANGVDKTLYFVDQKGFVVPLVVKVPQTEGIAKEVLEYMVAKGPGDAQLKGTGLHGALPEGTKVKGVSIKDGLARVELSKEGMNLPSSKEESQMVDAIVWALTEFPNIKKVQIQFDGREVPALKGGTPVGMALSRDEGINLQVADRVNPSNSSKITLYFEGSNQEGNFHYLVPVTRVIPKIHDSDAVATTLNELAAGPKVEGLQATVQPTAKLLSPAKVENGVASLNFNEGALSSGAGKPIDKEAIESIVLSVSANAGVGKIRITVNGQVPSVEKGIDLTKPVSKPQFVNQKTL</sequence>
<dbReference type="EMBL" id="BOQE01000001">
    <property type="protein sequence ID" value="GIM44650.1"/>
    <property type="molecule type" value="Genomic_DNA"/>
</dbReference>
<keyword evidence="3" id="KW-1185">Reference proteome</keyword>
<dbReference type="InterPro" id="IPR019606">
    <property type="entry name" value="GerMN"/>
</dbReference>
<protein>
    <submittedName>
        <fullName evidence="2">Sporulation protein</fullName>
    </submittedName>
</protein>
<comment type="caution">
    <text evidence="2">The sequence shown here is derived from an EMBL/GenBank/DDBJ whole genome shotgun (WGS) entry which is preliminary data.</text>
</comment>
<name>A0AAV4LA22_9BACL</name>
<evidence type="ECO:0000313" key="2">
    <source>
        <dbReference type="EMBL" id="GIM44650.1"/>
    </source>
</evidence>
<proteinExistence type="predicted"/>
<dbReference type="Proteomes" id="UP001057291">
    <property type="component" value="Unassembled WGS sequence"/>
</dbReference>
<feature type="domain" description="GerMN" evidence="1">
    <location>
        <begin position="74"/>
        <end position="166"/>
    </location>
</feature>
<feature type="domain" description="GerMN" evidence="1">
    <location>
        <begin position="229"/>
        <end position="317"/>
    </location>
</feature>
<evidence type="ECO:0000313" key="3">
    <source>
        <dbReference type="Proteomes" id="UP001057291"/>
    </source>
</evidence>
<dbReference type="AlphaFoldDB" id="A0AAV4LA22"/>
<gene>
    <name evidence="2" type="ORF">DNHGIG_01990</name>
</gene>
<organism evidence="2 3">
    <name type="scientific">Collibacillus ludicampi</name>
    <dbReference type="NCBI Taxonomy" id="2771369"/>
    <lineage>
        <taxon>Bacteria</taxon>
        <taxon>Bacillati</taxon>
        <taxon>Bacillota</taxon>
        <taxon>Bacilli</taxon>
        <taxon>Bacillales</taxon>
        <taxon>Alicyclobacillaceae</taxon>
        <taxon>Collibacillus</taxon>
    </lineage>
</organism>
<reference evidence="2" key="1">
    <citation type="journal article" date="2023" name="Int. J. Syst. Evol. Microbiol.">
        <title>Collibacillus ludicampi gen. nov., sp. nov., a new soil bacterium of the family Alicyclobacillaceae.</title>
        <authorList>
            <person name="Jojima T."/>
            <person name="Ioku Y."/>
            <person name="Fukuta Y."/>
            <person name="Shirasaka N."/>
            <person name="Matsumura Y."/>
            <person name="Mori M."/>
        </authorList>
    </citation>
    <scope>NUCLEOTIDE SEQUENCE</scope>
    <source>
        <strain evidence="2">TP075</strain>
    </source>
</reference>
<dbReference type="PROSITE" id="PS51257">
    <property type="entry name" value="PROKAR_LIPOPROTEIN"/>
    <property type="match status" value="1"/>
</dbReference>
<accession>A0AAV4LA22</accession>
<dbReference type="Pfam" id="PF10646">
    <property type="entry name" value="Germane"/>
    <property type="match status" value="2"/>
</dbReference>
<dbReference type="SMART" id="SM00909">
    <property type="entry name" value="Germane"/>
    <property type="match status" value="2"/>
</dbReference>